<sequence length="422" mass="47481">MSAALNAYLDQEASALLSRLESVLPFSKTMPMVAASSPGHTILHAIEVHLRQQRDLQRQRITGFRQWLRSGAGKAAKPTVAQRQFTVVKLRFNAVLDQLDIFADVLTQRGEYEHGVWMSALDYAAQDALRKPGGYYELLPMICYLERGHGAAIRRARTRLPGGVTNPVSIVRVPRERMVGGGIASSLFHEVGHQGAAQLDLVNNFGEVLQAQRQAGQAWDFWIRWRSEILADFWALAQLGVTATTGLMLVVMLPRAFVFRINMDAPHPFPWMRVQISCHLGERLFPDPQWQRIRERWEAMYPLSSVNPAERQIVEGLMESLPDFAQTLLAFRPQAMGDKPLVDLFPLAARQPARLRRRFRQWQQNPPAMYSRPPGEVFAVFGQAREDGALGAANEAELLKRLFNHWALENSGIGKADAVSKS</sequence>
<organism evidence="1 2">
    <name type="scientific">Thiothrix caldifontis</name>
    <dbReference type="NCBI Taxonomy" id="525918"/>
    <lineage>
        <taxon>Bacteria</taxon>
        <taxon>Pseudomonadati</taxon>
        <taxon>Pseudomonadota</taxon>
        <taxon>Gammaproteobacteria</taxon>
        <taxon>Thiotrichales</taxon>
        <taxon>Thiotrichaceae</taxon>
        <taxon>Thiothrix</taxon>
    </lineage>
</organism>
<dbReference type="STRING" id="525918.SAMN05660964_01612"/>
<keyword evidence="2" id="KW-1185">Reference proteome</keyword>
<protein>
    <submittedName>
        <fullName evidence="1">Uncharacterized protein</fullName>
    </submittedName>
</protein>
<name>A0A1H4BCQ7_9GAMM</name>
<dbReference type="OrthoDB" id="569152at2"/>
<dbReference type="AlphaFoldDB" id="A0A1H4BCQ7"/>
<reference evidence="1 2" key="1">
    <citation type="submission" date="2016-10" db="EMBL/GenBank/DDBJ databases">
        <authorList>
            <person name="de Groot N.N."/>
        </authorList>
    </citation>
    <scope>NUCLEOTIDE SEQUENCE [LARGE SCALE GENOMIC DNA]</scope>
    <source>
        <strain evidence="1 2">DSM 21228</strain>
    </source>
</reference>
<dbReference type="EMBL" id="FNQP01000008">
    <property type="protein sequence ID" value="SEA45953.1"/>
    <property type="molecule type" value="Genomic_DNA"/>
</dbReference>
<dbReference type="RefSeq" id="WP_093067192.1">
    <property type="nucleotide sequence ID" value="NZ_FNQP01000008.1"/>
</dbReference>
<evidence type="ECO:0000313" key="1">
    <source>
        <dbReference type="EMBL" id="SEA45953.1"/>
    </source>
</evidence>
<accession>A0A1H4BCQ7</accession>
<gene>
    <name evidence="1" type="ORF">SAMN05660964_01612</name>
</gene>
<dbReference type="Proteomes" id="UP000199397">
    <property type="component" value="Unassembled WGS sequence"/>
</dbReference>
<proteinExistence type="predicted"/>
<evidence type="ECO:0000313" key="2">
    <source>
        <dbReference type="Proteomes" id="UP000199397"/>
    </source>
</evidence>